<organism evidence="1 2">
    <name type="scientific">Elysia crispata</name>
    <name type="common">lettuce slug</name>
    <dbReference type="NCBI Taxonomy" id="231223"/>
    <lineage>
        <taxon>Eukaryota</taxon>
        <taxon>Metazoa</taxon>
        <taxon>Spiralia</taxon>
        <taxon>Lophotrochozoa</taxon>
        <taxon>Mollusca</taxon>
        <taxon>Gastropoda</taxon>
        <taxon>Heterobranchia</taxon>
        <taxon>Euthyneura</taxon>
        <taxon>Panpulmonata</taxon>
        <taxon>Sacoglossa</taxon>
        <taxon>Placobranchoidea</taxon>
        <taxon>Plakobranchidae</taxon>
        <taxon>Elysia</taxon>
    </lineage>
</organism>
<dbReference type="EMBL" id="JAWDGP010007400">
    <property type="protein sequence ID" value="KAK3721263.1"/>
    <property type="molecule type" value="Genomic_DNA"/>
</dbReference>
<keyword evidence="2" id="KW-1185">Reference proteome</keyword>
<comment type="caution">
    <text evidence="1">The sequence shown here is derived from an EMBL/GenBank/DDBJ whole genome shotgun (WGS) entry which is preliminary data.</text>
</comment>
<name>A0AAE0XWY4_9GAST</name>
<protein>
    <submittedName>
        <fullName evidence="1">Uncharacterized protein</fullName>
    </submittedName>
</protein>
<gene>
    <name evidence="1" type="ORF">RRG08_044271</name>
</gene>
<evidence type="ECO:0000313" key="1">
    <source>
        <dbReference type="EMBL" id="KAK3721263.1"/>
    </source>
</evidence>
<reference evidence="1" key="1">
    <citation type="journal article" date="2023" name="G3 (Bethesda)">
        <title>A reference genome for the long-term kleptoplast-retaining sea slug Elysia crispata morphotype clarki.</title>
        <authorList>
            <person name="Eastman K.E."/>
            <person name="Pendleton A.L."/>
            <person name="Shaikh M.A."/>
            <person name="Suttiyut T."/>
            <person name="Ogas R."/>
            <person name="Tomko P."/>
            <person name="Gavelis G."/>
            <person name="Widhalm J.R."/>
            <person name="Wisecaver J.H."/>
        </authorList>
    </citation>
    <scope>NUCLEOTIDE SEQUENCE</scope>
    <source>
        <strain evidence="1">ECLA1</strain>
    </source>
</reference>
<accession>A0AAE0XWY4</accession>
<dbReference type="AlphaFoldDB" id="A0AAE0XWY4"/>
<proteinExistence type="predicted"/>
<sequence>MGLPVIGGLLQGMLGYQPCLKGENYTLDQRERGVSPLAALAWDTRQAQIVGSYVIDHGLSCDRTKFQASLDTVGRLGSRLRTDLVLCRYRSIELGQPL</sequence>
<dbReference type="Proteomes" id="UP001283361">
    <property type="component" value="Unassembled WGS sequence"/>
</dbReference>
<evidence type="ECO:0000313" key="2">
    <source>
        <dbReference type="Proteomes" id="UP001283361"/>
    </source>
</evidence>